<feature type="transmembrane region" description="Helical" evidence="8">
    <location>
        <begin position="85"/>
        <end position="103"/>
    </location>
</feature>
<dbReference type="Proteomes" id="UP000679307">
    <property type="component" value="Chromosome"/>
</dbReference>
<dbReference type="SUPFAM" id="SSF103481">
    <property type="entry name" value="Multidrug resistance efflux transporter EmrE"/>
    <property type="match status" value="1"/>
</dbReference>
<dbReference type="PANTHER" id="PTHR30561:SF1">
    <property type="entry name" value="MULTIDRUG TRANSPORTER EMRE"/>
    <property type="match status" value="1"/>
</dbReference>
<evidence type="ECO:0000256" key="6">
    <source>
        <dbReference type="ARBA" id="ARBA00023136"/>
    </source>
</evidence>
<reference evidence="9 10" key="1">
    <citation type="submission" date="2021-05" db="EMBL/GenBank/DDBJ databases">
        <title>Complete genome of Nocardioides aquaticus KCTC 9944T isolated from meromictic and hypersaline Ekho Lake, Antarctica.</title>
        <authorList>
            <person name="Hwang K."/>
            <person name="Kim K.M."/>
            <person name="Choe H."/>
        </authorList>
    </citation>
    <scope>NUCLEOTIDE SEQUENCE [LARGE SCALE GENOMIC DNA]</scope>
    <source>
        <strain evidence="9 10">KCTC 9944</strain>
    </source>
</reference>
<keyword evidence="5 8" id="KW-1133">Transmembrane helix</keyword>
<evidence type="ECO:0000256" key="4">
    <source>
        <dbReference type="ARBA" id="ARBA00022692"/>
    </source>
</evidence>
<dbReference type="Gene3D" id="1.10.3730.20">
    <property type="match status" value="1"/>
</dbReference>
<protein>
    <submittedName>
        <fullName evidence="9">Nicotine metabolites export pump subunit NepA</fullName>
    </submittedName>
</protein>
<proteinExistence type="inferred from homology"/>
<evidence type="ECO:0000256" key="3">
    <source>
        <dbReference type="ARBA" id="ARBA00022475"/>
    </source>
</evidence>
<dbReference type="InterPro" id="IPR037185">
    <property type="entry name" value="EmrE-like"/>
</dbReference>
<comment type="subcellular location">
    <subcellularLocation>
        <location evidence="1 7">Cell membrane</location>
        <topology evidence="1 7">Multi-pass membrane protein</topology>
    </subcellularLocation>
</comment>
<dbReference type="EMBL" id="CP075371">
    <property type="protein sequence ID" value="QVT81018.1"/>
    <property type="molecule type" value="Genomic_DNA"/>
</dbReference>
<feature type="transmembrane region" description="Helical" evidence="8">
    <location>
        <begin position="57"/>
        <end position="79"/>
    </location>
</feature>
<dbReference type="PANTHER" id="PTHR30561">
    <property type="entry name" value="SMR FAMILY PROTON-DEPENDENT DRUG EFFLUX TRANSPORTER SUGE"/>
    <property type="match status" value="1"/>
</dbReference>
<evidence type="ECO:0000313" key="9">
    <source>
        <dbReference type="EMBL" id="QVT81018.1"/>
    </source>
</evidence>
<keyword evidence="2" id="KW-0813">Transport</keyword>
<dbReference type="InterPro" id="IPR000390">
    <property type="entry name" value="Small_drug/metabolite_transptr"/>
</dbReference>
<name>A0ABX8EQA5_9ACTN</name>
<evidence type="ECO:0000256" key="1">
    <source>
        <dbReference type="ARBA" id="ARBA00004651"/>
    </source>
</evidence>
<evidence type="ECO:0000313" key="10">
    <source>
        <dbReference type="Proteomes" id="UP000679307"/>
    </source>
</evidence>
<keyword evidence="3" id="KW-1003">Cell membrane</keyword>
<keyword evidence="4 7" id="KW-0812">Transmembrane</keyword>
<comment type="similarity">
    <text evidence="7">Belongs to the drug/metabolite transporter (DMT) superfamily. Small multidrug resistance (SMR) (TC 2.A.7.1) family.</text>
</comment>
<evidence type="ECO:0000256" key="5">
    <source>
        <dbReference type="ARBA" id="ARBA00022989"/>
    </source>
</evidence>
<feature type="transmembrane region" description="Helical" evidence="8">
    <location>
        <begin position="29"/>
        <end position="50"/>
    </location>
</feature>
<dbReference type="Pfam" id="PF00893">
    <property type="entry name" value="Multi_Drug_Res"/>
    <property type="match status" value="1"/>
</dbReference>
<dbReference type="RefSeq" id="WP_214056461.1">
    <property type="nucleotide sequence ID" value="NZ_BAAAHS010000263.1"/>
</dbReference>
<gene>
    <name evidence="9" type="primary">nepA</name>
    <name evidence="9" type="ORF">ENKNEFLB_03422</name>
</gene>
<accession>A0ABX8EQA5</accession>
<keyword evidence="6 8" id="KW-0472">Membrane</keyword>
<organism evidence="9 10">
    <name type="scientific">Nocardioides aquaticus</name>
    <dbReference type="NCBI Taxonomy" id="160826"/>
    <lineage>
        <taxon>Bacteria</taxon>
        <taxon>Bacillati</taxon>
        <taxon>Actinomycetota</taxon>
        <taxon>Actinomycetes</taxon>
        <taxon>Propionibacteriales</taxon>
        <taxon>Nocardioidaceae</taxon>
        <taxon>Nocardioides</taxon>
    </lineage>
</organism>
<evidence type="ECO:0000256" key="2">
    <source>
        <dbReference type="ARBA" id="ARBA00022448"/>
    </source>
</evidence>
<sequence length="104" mass="10593">MTAALLVLAVVAEVSGTLSLRQSRGLRRPAWVAATATAYLLALGLLAVVLQRGMPVGVAYGVWAALGIVLTAVAGRVLFRDPLTPQMVAGMAVVLAGVALVELG</sequence>
<evidence type="ECO:0000256" key="7">
    <source>
        <dbReference type="RuleBase" id="RU003942"/>
    </source>
</evidence>
<evidence type="ECO:0000256" key="8">
    <source>
        <dbReference type="SAM" id="Phobius"/>
    </source>
</evidence>
<keyword evidence="10" id="KW-1185">Reference proteome</keyword>
<dbReference type="InterPro" id="IPR045324">
    <property type="entry name" value="Small_multidrug_res"/>
</dbReference>